<gene>
    <name evidence="2" type="ORF">PR048_005891</name>
</gene>
<keyword evidence="3" id="KW-1185">Reference proteome</keyword>
<protein>
    <submittedName>
        <fullName evidence="2">Uncharacterized protein</fullName>
    </submittedName>
</protein>
<evidence type="ECO:0000313" key="2">
    <source>
        <dbReference type="EMBL" id="KAJ8893300.1"/>
    </source>
</evidence>
<accession>A0ABQ9I9G0</accession>
<evidence type="ECO:0000313" key="3">
    <source>
        <dbReference type="Proteomes" id="UP001159363"/>
    </source>
</evidence>
<proteinExistence type="predicted"/>
<comment type="caution">
    <text evidence="2">The sequence shown here is derived from an EMBL/GenBank/DDBJ whole genome shotgun (WGS) entry which is preliminary data.</text>
</comment>
<dbReference type="Proteomes" id="UP001159363">
    <property type="component" value="Chromosome 2"/>
</dbReference>
<dbReference type="EMBL" id="JARBHB010000002">
    <property type="protein sequence ID" value="KAJ8893300.1"/>
    <property type="molecule type" value="Genomic_DNA"/>
</dbReference>
<organism evidence="2 3">
    <name type="scientific">Dryococelus australis</name>
    <dbReference type="NCBI Taxonomy" id="614101"/>
    <lineage>
        <taxon>Eukaryota</taxon>
        <taxon>Metazoa</taxon>
        <taxon>Ecdysozoa</taxon>
        <taxon>Arthropoda</taxon>
        <taxon>Hexapoda</taxon>
        <taxon>Insecta</taxon>
        <taxon>Pterygota</taxon>
        <taxon>Neoptera</taxon>
        <taxon>Polyneoptera</taxon>
        <taxon>Phasmatodea</taxon>
        <taxon>Verophasmatodea</taxon>
        <taxon>Anareolatae</taxon>
        <taxon>Phasmatidae</taxon>
        <taxon>Eurycanthinae</taxon>
        <taxon>Dryococelus</taxon>
    </lineage>
</organism>
<reference evidence="2 3" key="1">
    <citation type="submission" date="2023-02" db="EMBL/GenBank/DDBJ databases">
        <title>LHISI_Scaffold_Assembly.</title>
        <authorList>
            <person name="Stuart O.P."/>
            <person name="Cleave R."/>
            <person name="Magrath M.J.L."/>
            <person name="Mikheyev A.S."/>
        </authorList>
    </citation>
    <scope>NUCLEOTIDE SEQUENCE [LARGE SCALE GENOMIC DNA]</scope>
    <source>
        <strain evidence="2">Daus_M_001</strain>
        <tissue evidence="2">Leg muscle</tissue>
    </source>
</reference>
<name>A0ABQ9I9G0_9NEOP</name>
<feature type="region of interest" description="Disordered" evidence="1">
    <location>
        <begin position="146"/>
        <end position="168"/>
    </location>
</feature>
<sequence length="168" mass="19249">MGEQSAHSAEASVKISDRKICITQNTQKRKAKADSWEKKREYYHFRDWKTAADNTVKEPQHWHFKFATAKRSITIPYKSGQGIHQGEATYCTHIGASIPIIRKGKGLNTMNPSVKEHFGPEWHNREDLGFYRDLLPCGKYVAENISDEEDDNPMEHDVAVQSGRLYSP</sequence>
<evidence type="ECO:0000256" key="1">
    <source>
        <dbReference type="SAM" id="MobiDB-lite"/>
    </source>
</evidence>